<dbReference type="SUPFAM" id="SSF116726">
    <property type="entry name" value="TrkA C-terminal domain-like"/>
    <property type="match status" value="1"/>
</dbReference>
<dbReference type="InterPro" id="IPR003148">
    <property type="entry name" value="RCK_N"/>
</dbReference>
<keyword evidence="5" id="KW-0520">NAD</keyword>
<feature type="domain" description="RCK N-terminal" evidence="7">
    <location>
        <begin position="1"/>
        <end position="120"/>
    </location>
</feature>
<dbReference type="Pfam" id="PF02254">
    <property type="entry name" value="TrkA_N"/>
    <property type="match status" value="2"/>
</dbReference>
<evidence type="ECO:0000256" key="6">
    <source>
        <dbReference type="ARBA" id="ARBA00023065"/>
    </source>
</evidence>
<dbReference type="NCBIfam" id="NF007032">
    <property type="entry name" value="PRK09496.1-4"/>
    <property type="match status" value="1"/>
</dbReference>
<protein>
    <recommendedName>
        <fullName evidence="1">Trk system potassium uptake protein TrkA</fullName>
    </recommendedName>
</protein>
<dbReference type="PRINTS" id="PR00335">
    <property type="entry name" value="KUPTAKETRKA"/>
</dbReference>
<dbReference type="AlphaFoldDB" id="A0A368BT14"/>
<evidence type="ECO:0000313" key="9">
    <source>
        <dbReference type="EMBL" id="RCL40433.1"/>
    </source>
</evidence>
<dbReference type="Proteomes" id="UP000253307">
    <property type="component" value="Unassembled WGS sequence"/>
</dbReference>
<evidence type="ECO:0000259" key="8">
    <source>
        <dbReference type="PROSITE" id="PS51202"/>
    </source>
</evidence>
<dbReference type="SUPFAM" id="SSF51735">
    <property type="entry name" value="NAD(P)-binding Rossmann-fold domains"/>
    <property type="match status" value="2"/>
</dbReference>
<dbReference type="InterPro" id="IPR036721">
    <property type="entry name" value="RCK_C_sf"/>
</dbReference>
<comment type="caution">
    <text evidence="9">The sequence shown here is derived from an EMBL/GenBank/DDBJ whole genome shotgun (WGS) entry which is preliminary data.</text>
</comment>
<dbReference type="PROSITE" id="PS51201">
    <property type="entry name" value="RCK_N"/>
    <property type="match status" value="2"/>
</dbReference>
<dbReference type="GO" id="GO:0015079">
    <property type="term" value="F:potassium ion transmembrane transporter activity"/>
    <property type="evidence" value="ECO:0007669"/>
    <property type="project" value="InterPro"/>
</dbReference>
<dbReference type="PROSITE" id="PS51202">
    <property type="entry name" value="RCK_C"/>
    <property type="match status" value="2"/>
</dbReference>
<evidence type="ECO:0000256" key="1">
    <source>
        <dbReference type="ARBA" id="ARBA00017378"/>
    </source>
</evidence>
<evidence type="ECO:0000256" key="4">
    <source>
        <dbReference type="ARBA" id="ARBA00022958"/>
    </source>
</evidence>
<proteinExistence type="predicted"/>
<accession>A0A368BT14</accession>
<evidence type="ECO:0000256" key="3">
    <source>
        <dbReference type="ARBA" id="ARBA00022538"/>
    </source>
</evidence>
<gene>
    <name evidence="9" type="ORF">DBW96_03500</name>
</gene>
<evidence type="ECO:0000256" key="2">
    <source>
        <dbReference type="ARBA" id="ARBA00022448"/>
    </source>
</evidence>
<evidence type="ECO:0000256" key="5">
    <source>
        <dbReference type="ARBA" id="ARBA00023027"/>
    </source>
</evidence>
<evidence type="ECO:0000259" key="7">
    <source>
        <dbReference type="PROSITE" id="PS51201"/>
    </source>
</evidence>
<reference evidence="9 10" key="1">
    <citation type="journal article" date="2018" name="Microbiome">
        <title>Fine metagenomic profile of the Mediterranean stratified and mixed water columns revealed by assembly and recruitment.</title>
        <authorList>
            <person name="Haro-Moreno J.M."/>
            <person name="Lopez-Perez M."/>
            <person name="De La Torre J.R."/>
            <person name="Picazo A."/>
            <person name="Camacho A."/>
            <person name="Rodriguez-Valera F."/>
        </authorList>
    </citation>
    <scope>NUCLEOTIDE SEQUENCE [LARGE SCALE GENOMIC DNA]</scope>
    <source>
        <strain evidence="9">MED-G82</strain>
    </source>
</reference>
<dbReference type="InterPro" id="IPR050721">
    <property type="entry name" value="Trk_Ktr_HKT_K-transport"/>
</dbReference>
<dbReference type="PANTHER" id="PTHR43833:SF5">
    <property type="entry name" value="TRK SYSTEM POTASSIUM UPTAKE PROTEIN TRKA"/>
    <property type="match status" value="1"/>
</dbReference>
<keyword evidence="6" id="KW-0406">Ion transport</keyword>
<organism evidence="9 10">
    <name type="scientific">SAR86 cluster bacterium</name>
    <dbReference type="NCBI Taxonomy" id="2030880"/>
    <lineage>
        <taxon>Bacteria</taxon>
        <taxon>Pseudomonadati</taxon>
        <taxon>Pseudomonadota</taxon>
        <taxon>Gammaproteobacteria</taxon>
        <taxon>SAR86 cluster</taxon>
    </lineage>
</organism>
<dbReference type="InterPro" id="IPR006037">
    <property type="entry name" value="RCK_C"/>
</dbReference>
<evidence type="ECO:0000313" key="10">
    <source>
        <dbReference type="Proteomes" id="UP000253307"/>
    </source>
</evidence>
<sequence length="452" mass="50040">MNILVLGAGKVGRNIAKNLARQTFDVCIIDVDIERLKSIQEDHDLAIVQGHASSPEILKKAGANIETVVLAVTNDDEVNIVACQLAKKLFNVSKTICRLSDYTYIENLDALGKDNIDVAISPELEVTQHIVDLINHPGAEQIESFAEGKVKLVSVKAKKDGKLVNRELKSIKSDLPDIDTFVPTIFRKNKPVVPDGNTVIKENDEVYFLSSEENIDKIVNELRDQGDTSSRIMIVGGGRIGLSLAMTLEKNYKVKVLEQDHAKCESIAKDLNKAIVLKGSGSDEELLRSENIENIDVFCALTNDDETNIMSAFLAKKLGAKKTLIILNNYSYINILPKSFVDLPLSPQRMTVSLVMQHLTSVDMPQEVLLKMNSGVEALEGVIHFNNDTKDLFGSKYVLLPLPENSVLGSIYRNGKNIIPSDDLTIEKDDHLIVFINGKTDKSQIEKLFKES</sequence>
<keyword evidence="2" id="KW-0813">Transport</keyword>
<dbReference type="EMBL" id="QOPE01000026">
    <property type="protein sequence ID" value="RCL40433.1"/>
    <property type="molecule type" value="Genomic_DNA"/>
</dbReference>
<dbReference type="Gene3D" id="3.30.70.1450">
    <property type="entry name" value="Regulator of K+ conductance, C-terminal domain"/>
    <property type="match status" value="2"/>
</dbReference>
<dbReference type="InterPro" id="IPR006036">
    <property type="entry name" value="K_uptake_TrkA"/>
</dbReference>
<dbReference type="PANTHER" id="PTHR43833">
    <property type="entry name" value="POTASSIUM CHANNEL PROTEIN 2-RELATED-RELATED"/>
    <property type="match status" value="1"/>
</dbReference>
<dbReference type="Gene3D" id="3.40.50.720">
    <property type="entry name" value="NAD(P)-binding Rossmann-like Domain"/>
    <property type="match status" value="2"/>
</dbReference>
<feature type="domain" description="RCK C-terminal" evidence="8">
    <location>
        <begin position="366"/>
        <end position="451"/>
    </location>
</feature>
<name>A0A368BT14_9GAMM</name>
<feature type="domain" description="RCK N-terminal" evidence="7">
    <location>
        <begin position="229"/>
        <end position="351"/>
    </location>
</feature>
<dbReference type="NCBIfam" id="NF007030">
    <property type="entry name" value="PRK09496.1-1"/>
    <property type="match status" value="1"/>
</dbReference>
<dbReference type="Pfam" id="PF02080">
    <property type="entry name" value="TrkA_C"/>
    <property type="match status" value="1"/>
</dbReference>
<keyword evidence="3" id="KW-0633">Potassium transport</keyword>
<dbReference type="NCBIfam" id="NF007039">
    <property type="entry name" value="PRK09496.3-2"/>
    <property type="match status" value="1"/>
</dbReference>
<keyword evidence="4" id="KW-0630">Potassium</keyword>
<dbReference type="NCBIfam" id="NF007031">
    <property type="entry name" value="PRK09496.1-2"/>
    <property type="match status" value="1"/>
</dbReference>
<dbReference type="GO" id="GO:0005886">
    <property type="term" value="C:plasma membrane"/>
    <property type="evidence" value="ECO:0007669"/>
    <property type="project" value="InterPro"/>
</dbReference>
<feature type="domain" description="RCK C-terminal" evidence="8">
    <location>
        <begin position="140"/>
        <end position="224"/>
    </location>
</feature>
<dbReference type="InterPro" id="IPR036291">
    <property type="entry name" value="NAD(P)-bd_dom_sf"/>
</dbReference>